<evidence type="ECO:0000256" key="1">
    <source>
        <dbReference type="SAM" id="Phobius"/>
    </source>
</evidence>
<reference evidence="2 3" key="1">
    <citation type="submission" date="2020-07" db="EMBL/GenBank/DDBJ databases">
        <title>Characterization and genome sequencing of isolate MD1, a novel member within the family Lachnospiraceae.</title>
        <authorList>
            <person name="Rettenmaier R."/>
            <person name="Di Bello L."/>
            <person name="Zinser C."/>
            <person name="Scheitz K."/>
            <person name="Liebl W."/>
            <person name="Zverlov V."/>
        </authorList>
    </citation>
    <scope>NUCLEOTIDE SEQUENCE [LARGE SCALE GENOMIC DNA]</scope>
    <source>
        <strain evidence="2 3">MD1</strain>
    </source>
</reference>
<keyword evidence="3" id="KW-1185">Reference proteome</keyword>
<accession>A0A839JYH8</accession>
<sequence length="47" mass="5243">MDRYILQNGLKIGIPAMLQQLFISAGSSVMQIMINRFSDTLEKPESG</sequence>
<evidence type="ECO:0000313" key="3">
    <source>
        <dbReference type="Proteomes" id="UP000574276"/>
    </source>
</evidence>
<organism evidence="2 3">
    <name type="scientific">Variimorphobacter saccharofermentans</name>
    <dbReference type="NCBI Taxonomy" id="2755051"/>
    <lineage>
        <taxon>Bacteria</taxon>
        <taxon>Bacillati</taxon>
        <taxon>Bacillota</taxon>
        <taxon>Clostridia</taxon>
        <taxon>Lachnospirales</taxon>
        <taxon>Lachnospiraceae</taxon>
        <taxon>Variimorphobacter</taxon>
    </lineage>
</organism>
<comment type="caution">
    <text evidence="2">The sequence shown here is derived from an EMBL/GenBank/DDBJ whole genome shotgun (WGS) entry which is preliminary data.</text>
</comment>
<feature type="transmembrane region" description="Helical" evidence="1">
    <location>
        <begin position="12"/>
        <end position="34"/>
    </location>
</feature>
<keyword evidence="1" id="KW-0472">Membrane</keyword>
<gene>
    <name evidence="2" type="ORF">H0486_07520</name>
</gene>
<dbReference type="Proteomes" id="UP000574276">
    <property type="component" value="Unassembled WGS sequence"/>
</dbReference>
<keyword evidence="1" id="KW-1133">Transmembrane helix</keyword>
<protein>
    <submittedName>
        <fullName evidence="2">Uncharacterized protein</fullName>
    </submittedName>
</protein>
<proteinExistence type="predicted"/>
<dbReference type="AlphaFoldDB" id="A0A839JYH8"/>
<dbReference type="RefSeq" id="WP_228352424.1">
    <property type="nucleotide sequence ID" value="NZ_JACEGA010000001.1"/>
</dbReference>
<name>A0A839JYH8_9FIRM</name>
<evidence type="ECO:0000313" key="2">
    <source>
        <dbReference type="EMBL" id="MBB2182723.1"/>
    </source>
</evidence>
<keyword evidence="1" id="KW-0812">Transmembrane</keyword>
<dbReference type="EMBL" id="JACEGA010000001">
    <property type="protein sequence ID" value="MBB2182723.1"/>
    <property type="molecule type" value="Genomic_DNA"/>
</dbReference>